<keyword evidence="1" id="KW-0732">Signal</keyword>
<evidence type="ECO:0000313" key="2">
    <source>
        <dbReference type="EMBL" id="MCR6098253.1"/>
    </source>
</evidence>
<gene>
    <name evidence="2" type="ORF">HXA33_17095</name>
</gene>
<feature type="chain" id="PRO_5040249783" evidence="1">
    <location>
        <begin position="26"/>
        <end position="218"/>
    </location>
</feature>
<dbReference type="OrthoDB" id="2967039at2"/>
<comment type="caution">
    <text evidence="2">The sequence shown here is derived from an EMBL/GenBank/DDBJ whole genome shotgun (WGS) entry which is preliminary data.</text>
</comment>
<proteinExistence type="predicted"/>
<dbReference type="RefSeq" id="WP_078578450.1">
    <property type="nucleotide sequence ID" value="NZ_JABXYM010000001.1"/>
</dbReference>
<keyword evidence="3" id="KW-1185">Reference proteome</keyword>
<dbReference type="EMBL" id="JABXYM010000001">
    <property type="protein sequence ID" value="MCR6098253.1"/>
    <property type="molecule type" value="Genomic_DNA"/>
</dbReference>
<reference evidence="2" key="1">
    <citation type="submission" date="2020-06" db="EMBL/GenBank/DDBJ databases">
        <title>Insight into the genomes of haloalkaliphilic bacilli from Kenyan soda lakes.</title>
        <authorList>
            <person name="Mwirichia R."/>
            <person name="Villamizar G.C."/>
            <person name="Poehlein A."/>
            <person name="Mugweru J."/>
            <person name="Kipnyargis A."/>
            <person name="Kiplimo D."/>
            <person name="Orwa P."/>
            <person name="Daniel R."/>
        </authorList>
    </citation>
    <scope>NUCLEOTIDE SEQUENCE</scope>
    <source>
        <strain evidence="2">B1096_S55</strain>
    </source>
</reference>
<dbReference type="AlphaFoldDB" id="A0A9Q4G0U5"/>
<evidence type="ECO:0000256" key="1">
    <source>
        <dbReference type="SAM" id="SignalP"/>
    </source>
</evidence>
<dbReference type="Proteomes" id="UP001057753">
    <property type="component" value="Unassembled WGS sequence"/>
</dbReference>
<evidence type="ECO:0000313" key="3">
    <source>
        <dbReference type="Proteomes" id="UP001057753"/>
    </source>
</evidence>
<name>A0A9Q4G0U5_SALAG</name>
<sequence length="218" mass="24894">MKKVLILFGLIAVVFALCFNTEVSAEEASNDFLYDDLSEGETVVDFYRETVPDEELMDDNVPFHDFQGKESELVENINKGSEITPFAPRSKKWYAVSKSYTGHTYSGWKYAGASTLSGGVLTASHTKSVSNTFSGSLTVTEKVLSSYVGFDIGKSWSRTVSYSTHSYPSGKYRLEYRHVYKTYKVKQEQKYDRRGKASATKYVYPKKWVERQYRVVKF</sequence>
<organism evidence="2 3">
    <name type="scientific">Salipaludibacillus agaradhaerens</name>
    <name type="common">Bacillus agaradhaerens</name>
    <dbReference type="NCBI Taxonomy" id="76935"/>
    <lineage>
        <taxon>Bacteria</taxon>
        <taxon>Bacillati</taxon>
        <taxon>Bacillota</taxon>
        <taxon>Bacilli</taxon>
        <taxon>Bacillales</taxon>
        <taxon>Bacillaceae</taxon>
    </lineage>
</organism>
<protein>
    <submittedName>
        <fullName evidence="2">Uncharacterized protein</fullName>
    </submittedName>
</protein>
<accession>A0A9Q4G0U5</accession>
<feature type="signal peptide" evidence="1">
    <location>
        <begin position="1"/>
        <end position="25"/>
    </location>
</feature>